<proteinExistence type="predicted"/>
<accession>A0A1T4X7H9</accession>
<name>A0A1T4X7H9_9BACT</name>
<evidence type="ECO:0000313" key="3">
    <source>
        <dbReference type="Proteomes" id="UP000190027"/>
    </source>
</evidence>
<dbReference type="AlphaFoldDB" id="A0A1T4X7H9"/>
<reference evidence="2 3" key="1">
    <citation type="submission" date="2017-02" db="EMBL/GenBank/DDBJ databases">
        <authorList>
            <person name="Peterson S.W."/>
        </authorList>
    </citation>
    <scope>NUCLEOTIDE SEQUENCE [LARGE SCALE GENOMIC DNA]</scope>
    <source>
        <strain evidence="2 3">DSM 16080</strain>
    </source>
</reference>
<organism evidence="2 3">
    <name type="scientific">Paucidesulfovibrio gracilis DSM 16080</name>
    <dbReference type="NCBI Taxonomy" id="1121449"/>
    <lineage>
        <taxon>Bacteria</taxon>
        <taxon>Pseudomonadati</taxon>
        <taxon>Thermodesulfobacteriota</taxon>
        <taxon>Desulfovibrionia</taxon>
        <taxon>Desulfovibrionales</taxon>
        <taxon>Desulfovibrionaceae</taxon>
        <taxon>Paucidesulfovibrio</taxon>
    </lineage>
</organism>
<gene>
    <name evidence="2" type="ORF">SAMN02745704_01897</name>
</gene>
<dbReference type="Proteomes" id="UP000190027">
    <property type="component" value="Unassembled WGS sequence"/>
</dbReference>
<protein>
    <recommendedName>
        <fullName evidence="1">DUF5675 domain-containing protein</fullName>
    </recommendedName>
</protein>
<dbReference type="EMBL" id="FUYC01000008">
    <property type="protein sequence ID" value="SKA85584.1"/>
    <property type="molecule type" value="Genomic_DNA"/>
</dbReference>
<dbReference type="InterPro" id="IPR043732">
    <property type="entry name" value="DUF5675"/>
</dbReference>
<keyword evidence="3" id="KW-1185">Reference proteome</keyword>
<evidence type="ECO:0000259" key="1">
    <source>
        <dbReference type="Pfam" id="PF18925"/>
    </source>
</evidence>
<dbReference type="Pfam" id="PF18925">
    <property type="entry name" value="DUF5675"/>
    <property type="match status" value="1"/>
</dbReference>
<feature type="domain" description="DUF5675" evidence="1">
    <location>
        <begin position="7"/>
        <end position="121"/>
    </location>
</feature>
<sequence>MHSQVEIVRLEDSTNGTLGALRVRGLVLCCTLEPPSLDNRQFVSSIPAGEYHCQRTHSQRFGNTFEVRNVPGRSRILFHPGNTVEDTSGCVLLGRHFGSLQGRRAVLRSRDACRDFLHQFQGCESFWLHIHPVTECRA</sequence>
<dbReference type="STRING" id="1121449.SAMN02745704_01897"/>
<evidence type="ECO:0000313" key="2">
    <source>
        <dbReference type="EMBL" id="SKA85584.1"/>
    </source>
</evidence>
<dbReference type="RefSeq" id="WP_078717454.1">
    <property type="nucleotide sequence ID" value="NZ_FUYC01000008.1"/>
</dbReference>